<keyword evidence="7 9" id="KW-0539">Nucleus</keyword>
<protein>
    <recommendedName>
        <fullName evidence="4 9">DNA replication complex GINS protein PSF1</fullName>
    </recommendedName>
</protein>
<feature type="domain" description="GINS subunit" evidence="10">
    <location>
        <begin position="46"/>
        <end position="133"/>
    </location>
</feature>
<dbReference type="Gene3D" id="1.20.58.1030">
    <property type="match status" value="1"/>
</dbReference>
<dbReference type="EnsemblMetazoa" id="Aqu2.1.32265_001">
    <property type="protein sequence ID" value="Aqu2.1.32265_001"/>
    <property type="gene ID" value="Aqu2.1.32265"/>
</dbReference>
<dbReference type="GO" id="GO:1902983">
    <property type="term" value="P:DNA strand elongation involved in mitotic DNA replication"/>
    <property type="evidence" value="ECO:0007669"/>
    <property type="project" value="TreeGrafter"/>
</dbReference>
<evidence type="ECO:0000256" key="9">
    <source>
        <dbReference type="RuleBase" id="RU368085"/>
    </source>
</evidence>
<evidence type="ECO:0000313" key="13">
    <source>
        <dbReference type="Proteomes" id="UP000007879"/>
    </source>
</evidence>
<feature type="domain" description="DNA replication complex GINS protein PSF1 C-terminal" evidence="11">
    <location>
        <begin position="148"/>
        <end position="198"/>
    </location>
</feature>
<dbReference type="InParanoid" id="A0A1X7UWA4"/>
<dbReference type="Pfam" id="PF24997">
    <property type="entry name" value="PSF1_C"/>
    <property type="match status" value="1"/>
</dbReference>
<comment type="subcellular location">
    <subcellularLocation>
        <location evidence="2">Chromosome</location>
    </subcellularLocation>
    <subcellularLocation>
        <location evidence="1 9">Nucleus</location>
    </subcellularLocation>
</comment>
<dbReference type="PANTHER" id="PTHR12914:SF2">
    <property type="entry name" value="DNA REPLICATION COMPLEX GINS PROTEIN PSF1"/>
    <property type="match status" value="1"/>
</dbReference>
<dbReference type="InterPro" id="IPR036224">
    <property type="entry name" value="GINS_bundle-like_dom_sf"/>
</dbReference>
<name>A0A1X7UWA4_AMPQE</name>
<dbReference type="Proteomes" id="UP000007879">
    <property type="component" value="Unassembled WGS sequence"/>
</dbReference>
<dbReference type="GO" id="GO:0000811">
    <property type="term" value="C:GINS complex"/>
    <property type="evidence" value="ECO:0007669"/>
    <property type="project" value="UniProtKB-UniRule"/>
</dbReference>
<dbReference type="CDD" id="cd21696">
    <property type="entry name" value="GINS_B_Psf1"/>
    <property type="match status" value="1"/>
</dbReference>
<comment type="function">
    <text evidence="9">Required for correct functioning of the GINS complex, a complex that plays an essential role in the initiation of DNA replication, and progression of DNA replication forks. GINS complex seems to bind preferentially to single-stranded DNA.</text>
</comment>
<dbReference type="SUPFAM" id="SSF158573">
    <property type="entry name" value="GINS helical bundle-like"/>
    <property type="match status" value="1"/>
</dbReference>
<evidence type="ECO:0000256" key="7">
    <source>
        <dbReference type="ARBA" id="ARBA00023242"/>
    </source>
</evidence>
<proteinExistence type="inferred from homology"/>
<reference evidence="13" key="1">
    <citation type="journal article" date="2010" name="Nature">
        <title>The Amphimedon queenslandica genome and the evolution of animal complexity.</title>
        <authorList>
            <person name="Srivastava M."/>
            <person name="Simakov O."/>
            <person name="Chapman J."/>
            <person name="Fahey B."/>
            <person name="Gauthier M.E."/>
            <person name="Mitros T."/>
            <person name="Richards G.S."/>
            <person name="Conaco C."/>
            <person name="Dacre M."/>
            <person name="Hellsten U."/>
            <person name="Larroux C."/>
            <person name="Putnam N.H."/>
            <person name="Stanke M."/>
            <person name="Adamska M."/>
            <person name="Darling A."/>
            <person name="Degnan S.M."/>
            <person name="Oakley T.H."/>
            <person name="Plachetzki D.C."/>
            <person name="Zhai Y."/>
            <person name="Adamski M."/>
            <person name="Calcino A."/>
            <person name="Cummins S.F."/>
            <person name="Goodstein D.M."/>
            <person name="Harris C."/>
            <person name="Jackson D.J."/>
            <person name="Leys S.P."/>
            <person name="Shu S."/>
            <person name="Woodcroft B.J."/>
            <person name="Vervoort M."/>
            <person name="Kosik K.S."/>
            <person name="Manning G."/>
            <person name="Degnan B.M."/>
            <person name="Rokhsar D.S."/>
        </authorList>
    </citation>
    <scope>NUCLEOTIDE SEQUENCE [LARGE SCALE GENOMIC DNA]</scope>
</reference>
<evidence type="ECO:0000259" key="11">
    <source>
        <dbReference type="Pfam" id="PF24997"/>
    </source>
</evidence>
<comment type="function">
    <text evidence="8">Required for correct functioning of the GINS complex, a complex that plays an essential role in the initiation of DNA replication, and progression of DNA replication forks. GINS complex is a core component of CDC45-MCM-GINS (CMG) helicase, the molecular machine that unwinds template DNA during replication, and around which the replisome is built.</text>
</comment>
<dbReference type="KEGG" id="aqu:100641507"/>
<evidence type="ECO:0000256" key="4">
    <source>
        <dbReference type="ARBA" id="ARBA00015143"/>
    </source>
</evidence>
<evidence type="ECO:0000256" key="6">
    <source>
        <dbReference type="ARBA" id="ARBA00022705"/>
    </source>
</evidence>
<dbReference type="FunFam" id="1.20.58.1030:FF:000001">
    <property type="entry name" value="DNA replication complex GINS protein PSF1"/>
    <property type="match status" value="1"/>
</dbReference>
<dbReference type="PANTHER" id="PTHR12914">
    <property type="entry name" value="PARTNER OF SLD5"/>
    <property type="match status" value="1"/>
</dbReference>
<sequence length="199" mass="23360">MFGEKVLDLVGELKRARPGTIPPYNEDLTRQVIEEMRVLFEENLTDVSEAASEKEKATPKPELYPSIHLRHVCLERNQRGLLLYNYNRLVKLRDLRWELGSILPDEFRLSLSEQEVQWFQRYNRSLANYMRSVGGGVLDLTEYTQPPKTLHIEVRCLEDYGDLETDNGTVVQLKKGRHYYLLRSQCEQLIRQGILEHIQ</sequence>
<dbReference type="eggNOG" id="KOG3303">
    <property type="taxonomic scope" value="Eukaryota"/>
</dbReference>
<dbReference type="STRING" id="400682.A0A1X7UWA4"/>
<evidence type="ECO:0000256" key="2">
    <source>
        <dbReference type="ARBA" id="ARBA00004286"/>
    </source>
</evidence>
<dbReference type="AlphaFoldDB" id="A0A1X7UWA4"/>
<dbReference type="OMA" id="MFCEKAT"/>
<evidence type="ECO:0000256" key="8">
    <source>
        <dbReference type="ARBA" id="ARBA00045258"/>
    </source>
</evidence>
<dbReference type="EnsemblMetazoa" id="XM_003386491.3">
    <property type="protein sequence ID" value="XP_003386539.1"/>
    <property type="gene ID" value="LOC100641507"/>
</dbReference>
<comment type="similarity">
    <text evidence="3 9">Belongs to the GINS1/PSF1 family.</text>
</comment>
<dbReference type="CDD" id="cd11710">
    <property type="entry name" value="GINS_A_psf1"/>
    <property type="match status" value="1"/>
</dbReference>
<evidence type="ECO:0000256" key="3">
    <source>
        <dbReference type="ARBA" id="ARBA00006677"/>
    </source>
</evidence>
<dbReference type="FunCoup" id="A0A1X7UWA4">
    <property type="interactions" value="554"/>
</dbReference>
<dbReference type="InterPro" id="IPR021151">
    <property type="entry name" value="GINS_A"/>
</dbReference>
<dbReference type="OrthoDB" id="10252587at2759"/>
<dbReference type="Pfam" id="PF05916">
    <property type="entry name" value="Sld5"/>
    <property type="match status" value="1"/>
</dbReference>
<keyword evidence="6 9" id="KW-0235">DNA replication</keyword>
<gene>
    <name evidence="12" type="primary">100641507</name>
</gene>
<evidence type="ECO:0000256" key="1">
    <source>
        <dbReference type="ARBA" id="ARBA00004123"/>
    </source>
</evidence>
<keyword evidence="5" id="KW-0158">Chromosome</keyword>
<dbReference type="InterPro" id="IPR005339">
    <property type="entry name" value="GINS_Psf1"/>
</dbReference>
<reference evidence="12" key="2">
    <citation type="submission" date="2017-05" db="UniProtKB">
        <authorList>
            <consortium name="EnsemblMetazoa"/>
        </authorList>
    </citation>
    <scope>IDENTIFICATION</scope>
</reference>
<accession>A0A1X7UWA4</accession>
<organism evidence="12">
    <name type="scientific">Amphimedon queenslandica</name>
    <name type="common">Sponge</name>
    <dbReference type="NCBI Taxonomy" id="400682"/>
    <lineage>
        <taxon>Eukaryota</taxon>
        <taxon>Metazoa</taxon>
        <taxon>Porifera</taxon>
        <taxon>Demospongiae</taxon>
        <taxon>Heteroscleromorpha</taxon>
        <taxon>Haplosclerida</taxon>
        <taxon>Niphatidae</taxon>
        <taxon>Amphimedon</taxon>
    </lineage>
</organism>
<evidence type="ECO:0000256" key="5">
    <source>
        <dbReference type="ARBA" id="ARBA00022454"/>
    </source>
</evidence>
<dbReference type="InterPro" id="IPR056783">
    <property type="entry name" value="PSF1_C"/>
</dbReference>
<evidence type="ECO:0000313" key="12">
    <source>
        <dbReference type="EnsemblMetazoa" id="Aqu2.1.32265_001"/>
    </source>
</evidence>
<keyword evidence="13" id="KW-1185">Reference proteome</keyword>
<evidence type="ECO:0000259" key="10">
    <source>
        <dbReference type="Pfam" id="PF05916"/>
    </source>
</evidence>
<comment type="subunit">
    <text evidence="9">Component of the GINS complex.</text>
</comment>